<accession>A0ACC1J1B8</accession>
<protein>
    <submittedName>
        <fullName evidence="1">Autophagy protein 5</fullName>
    </submittedName>
</protein>
<evidence type="ECO:0000313" key="2">
    <source>
        <dbReference type="Proteomes" id="UP001150603"/>
    </source>
</evidence>
<dbReference type="Proteomes" id="UP001150603">
    <property type="component" value="Unassembled WGS sequence"/>
</dbReference>
<proteinExistence type="predicted"/>
<gene>
    <name evidence="1" type="primary">ATG5</name>
    <name evidence="1" type="ORF">FBU59_005880</name>
</gene>
<comment type="caution">
    <text evidence="1">The sequence shown here is derived from an EMBL/GenBank/DDBJ whole genome shotgun (WGS) entry which is preliminary data.</text>
</comment>
<name>A0ACC1J1B8_9FUNG</name>
<reference evidence="1" key="1">
    <citation type="submission" date="2022-07" db="EMBL/GenBank/DDBJ databases">
        <title>Phylogenomic reconstructions and comparative analyses of Kickxellomycotina fungi.</title>
        <authorList>
            <person name="Reynolds N.K."/>
            <person name="Stajich J.E."/>
            <person name="Barry K."/>
            <person name="Grigoriev I.V."/>
            <person name="Crous P."/>
            <person name="Smith M.E."/>
        </authorList>
    </citation>
    <scope>NUCLEOTIDE SEQUENCE</scope>
    <source>
        <strain evidence="1">NRRL 5244</strain>
    </source>
</reference>
<sequence length="358" mass="39646">MSRSPESGPLRKVWASMIPVEIQLAPADAIELLASATLPEPFQVFYMLVPRVSYLPFVSTKLKEQWIDPMLAMSGTPINGNDISTIAPETDYWFEYKGIPLKWHYPIGLLYDLYVNSALNDEPELPWSLTVHVRKFPDRMLIPSPSAETMRNMAMAVVKEADFVRYGSTKRTMDLGKTEQFQLLDGLETNSFEKYAAIHSILVPTPDPRAPVSSSGPKFQPPKAVPLRFYTPGTSTTEEFSIRPVSAGGRPASSSSNPNVGLSQLRHLNYNVHQCPIAPTKEADGDTDKPTTLADAYRTCVEQVEQVTGKVCLCQGIRVPWETPVGWLTDNLVYADCFLHLVVVSASSSLPTIGEEIV</sequence>
<dbReference type="EMBL" id="JANBPW010004876">
    <property type="protein sequence ID" value="KAJ1933888.1"/>
    <property type="molecule type" value="Genomic_DNA"/>
</dbReference>
<keyword evidence="2" id="KW-1185">Reference proteome</keyword>
<evidence type="ECO:0000313" key="1">
    <source>
        <dbReference type="EMBL" id="KAJ1933888.1"/>
    </source>
</evidence>
<organism evidence="1 2">
    <name type="scientific">Linderina macrospora</name>
    <dbReference type="NCBI Taxonomy" id="4868"/>
    <lineage>
        <taxon>Eukaryota</taxon>
        <taxon>Fungi</taxon>
        <taxon>Fungi incertae sedis</taxon>
        <taxon>Zoopagomycota</taxon>
        <taxon>Kickxellomycotina</taxon>
        <taxon>Kickxellomycetes</taxon>
        <taxon>Kickxellales</taxon>
        <taxon>Kickxellaceae</taxon>
        <taxon>Linderina</taxon>
    </lineage>
</organism>